<proteinExistence type="predicted"/>
<dbReference type="AlphaFoldDB" id="A0A0E9NPI7"/>
<reference evidence="2 3" key="1">
    <citation type="journal article" date="2011" name="J. Gen. Appl. Microbiol.">
        <title>Draft genome sequencing of the enigmatic yeast Saitoella complicata.</title>
        <authorList>
            <person name="Nishida H."/>
            <person name="Hamamoto M."/>
            <person name="Sugiyama J."/>
        </authorList>
    </citation>
    <scope>NUCLEOTIDE SEQUENCE [LARGE SCALE GENOMIC DNA]</scope>
    <source>
        <strain evidence="2 3">NRRL Y-17804</strain>
    </source>
</reference>
<sequence>MAVPPPLKFNVNCGACGNVCLEGAWPNRKTQHQTTIQLDSIDPSTKRHHLQLIHIPASKTHSSFSIRPFYSTNTHTSTVLPHDTVNPLLQQQQCRSSLNRKCPSPQPQPNSACASSTPSSSNPSPPQLSFTQAA</sequence>
<dbReference type="EMBL" id="BACD03000048">
    <property type="protein sequence ID" value="GAO51586.1"/>
    <property type="molecule type" value="Genomic_DNA"/>
</dbReference>
<reference evidence="2 3" key="2">
    <citation type="journal article" date="2014" name="J. Gen. Appl. Microbiol.">
        <title>The early diverging ascomycetous budding yeast Saitoella complicata has three histone deacetylases belonging to the Clr6, Hos2, and Rpd3 lineages.</title>
        <authorList>
            <person name="Nishida H."/>
            <person name="Matsumoto T."/>
            <person name="Kondo S."/>
            <person name="Hamamoto M."/>
            <person name="Yoshikawa H."/>
        </authorList>
    </citation>
    <scope>NUCLEOTIDE SEQUENCE [LARGE SCALE GENOMIC DNA]</scope>
    <source>
        <strain evidence="2 3">NRRL Y-17804</strain>
    </source>
</reference>
<name>A0A0E9NPI7_SAICN</name>
<accession>A0A0E9NPI7</accession>
<feature type="region of interest" description="Disordered" evidence="1">
    <location>
        <begin position="96"/>
        <end position="134"/>
    </location>
</feature>
<evidence type="ECO:0000313" key="3">
    <source>
        <dbReference type="Proteomes" id="UP000033140"/>
    </source>
</evidence>
<dbReference type="Proteomes" id="UP000033140">
    <property type="component" value="Unassembled WGS sequence"/>
</dbReference>
<keyword evidence="3" id="KW-1185">Reference proteome</keyword>
<evidence type="ECO:0000313" key="2">
    <source>
        <dbReference type="EMBL" id="GAO51586.1"/>
    </source>
</evidence>
<gene>
    <name evidence="2" type="ORF">G7K_5685-t1</name>
</gene>
<reference evidence="2 3" key="3">
    <citation type="journal article" date="2015" name="Genome Announc.">
        <title>Draft Genome Sequence of the Archiascomycetous Yeast Saitoella complicata.</title>
        <authorList>
            <person name="Yamauchi K."/>
            <person name="Kondo S."/>
            <person name="Hamamoto M."/>
            <person name="Takahashi Y."/>
            <person name="Ogura Y."/>
            <person name="Hayashi T."/>
            <person name="Nishida H."/>
        </authorList>
    </citation>
    <scope>NUCLEOTIDE SEQUENCE [LARGE SCALE GENOMIC DNA]</scope>
    <source>
        <strain evidence="2 3">NRRL Y-17804</strain>
    </source>
</reference>
<organism evidence="2 3">
    <name type="scientific">Saitoella complicata (strain BCRC 22490 / CBS 7301 / JCM 7358 / NBRC 10748 / NRRL Y-17804)</name>
    <dbReference type="NCBI Taxonomy" id="698492"/>
    <lineage>
        <taxon>Eukaryota</taxon>
        <taxon>Fungi</taxon>
        <taxon>Dikarya</taxon>
        <taxon>Ascomycota</taxon>
        <taxon>Taphrinomycotina</taxon>
        <taxon>Taphrinomycotina incertae sedis</taxon>
        <taxon>Saitoella</taxon>
    </lineage>
</organism>
<protein>
    <submittedName>
        <fullName evidence="2">Uncharacterized protein</fullName>
    </submittedName>
</protein>
<evidence type="ECO:0000256" key="1">
    <source>
        <dbReference type="SAM" id="MobiDB-lite"/>
    </source>
</evidence>
<feature type="compositionally biased region" description="Low complexity" evidence="1">
    <location>
        <begin position="109"/>
        <end position="122"/>
    </location>
</feature>
<comment type="caution">
    <text evidence="2">The sequence shown here is derived from an EMBL/GenBank/DDBJ whole genome shotgun (WGS) entry which is preliminary data.</text>
</comment>